<name>A0AAF0CH52_9PROT</name>
<dbReference type="EMBL" id="CP118166">
    <property type="protein sequence ID" value="WDI33209.1"/>
    <property type="molecule type" value="Genomic_DNA"/>
</dbReference>
<organism evidence="5 6">
    <name type="scientific">Hyphococcus flavus</name>
    <dbReference type="NCBI Taxonomy" id="1866326"/>
    <lineage>
        <taxon>Bacteria</taxon>
        <taxon>Pseudomonadati</taxon>
        <taxon>Pseudomonadota</taxon>
        <taxon>Alphaproteobacteria</taxon>
        <taxon>Parvularculales</taxon>
        <taxon>Parvularculaceae</taxon>
        <taxon>Hyphococcus</taxon>
    </lineage>
</organism>
<dbReference type="SMART" id="SM00028">
    <property type="entry name" value="TPR"/>
    <property type="match status" value="5"/>
</dbReference>
<evidence type="ECO:0000256" key="4">
    <source>
        <dbReference type="SAM" id="SignalP"/>
    </source>
</evidence>
<dbReference type="AlphaFoldDB" id="A0AAF0CH52"/>
<dbReference type="KEGG" id="hfl:PUV54_08365"/>
<keyword evidence="2 3" id="KW-0802">TPR repeat</keyword>
<dbReference type="PANTHER" id="PTHR44227:SF3">
    <property type="entry name" value="PROTEIN O-MANNOSYL-TRANSFERASE TMTC4"/>
    <property type="match status" value="1"/>
</dbReference>
<feature type="repeat" description="TPR" evidence="3">
    <location>
        <begin position="524"/>
        <end position="557"/>
    </location>
</feature>
<proteinExistence type="predicted"/>
<evidence type="ECO:0000256" key="3">
    <source>
        <dbReference type="PROSITE-ProRule" id="PRU00339"/>
    </source>
</evidence>
<feature type="signal peptide" evidence="4">
    <location>
        <begin position="1"/>
        <end position="22"/>
    </location>
</feature>
<dbReference type="InterPro" id="IPR019734">
    <property type="entry name" value="TPR_rpt"/>
</dbReference>
<dbReference type="InterPro" id="IPR052346">
    <property type="entry name" value="O-mannosyl-transferase_TMTC"/>
</dbReference>
<feature type="repeat" description="TPR" evidence="3">
    <location>
        <begin position="490"/>
        <end position="523"/>
    </location>
</feature>
<keyword evidence="6" id="KW-1185">Reference proteome</keyword>
<evidence type="ECO:0000313" key="6">
    <source>
        <dbReference type="Proteomes" id="UP001214043"/>
    </source>
</evidence>
<gene>
    <name evidence="5" type="ORF">PUV54_08365</name>
</gene>
<dbReference type="SUPFAM" id="SSF48452">
    <property type="entry name" value="TPR-like"/>
    <property type="match status" value="2"/>
</dbReference>
<protein>
    <recommendedName>
        <fullName evidence="7">Tetratricopeptide repeat protein</fullName>
    </recommendedName>
</protein>
<evidence type="ECO:0000256" key="1">
    <source>
        <dbReference type="ARBA" id="ARBA00022737"/>
    </source>
</evidence>
<sequence>MLRRVKYIGFCLGLMAFPSGCATPQPEESVVGDYLSGRFAAQANEVGAAANAFEGARSELAATDEVLRSAFLYQLAAGDVENASSLADEILDNDEPEDDDLARLTLAAKALRDENYQEARTALAADAQIDYLAAPMLILDAWAITGANDARAGLQVLAQQDKEIFRGFHPLHQALLFEKADLISEAETAHQLSLATYGGLVGFEAYGAFLERTGEDGAAEAFYNQVLDNSGLARVIAKQGLQRIKKGKASNSFANTSPAQGGALALHAFAQAILEQIEEQRSAAEEAGFRIGDPNYDMPLALIQIALYLDPSFDHGQWLAGRILNIYGDTENAISMFKRIPQSSPYFGQAQIDIATGLVEVDRASEALKILRAATRNPNAGEEARFQFANLLVKEKQYDAAISVFDDLIDALPQEPPTDTWRYFVARAATHMEVDQWKKAEPDLIRAVEIAPKQAIALNYLGYSWAERGENLEKAFDLIEQAVALEPNSGAYIDSLGWAYYQSNDFQTAVGHLEHAASLEPSDPTVTDHLGDVYWRLGRKIEARYQWRHVLELNPKDKLREAVEKKLKDGLPELSK</sequence>
<evidence type="ECO:0008006" key="7">
    <source>
        <dbReference type="Google" id="ProtNLM"/>
    </source>
</evidence>
<reference evidence="5" key="1">
    <citation type="submission" date="2023-02" db="EMBL/GenBank/DDBJ databases">
        <title>Genome sequence of Hyphococcus flavus.</title>
        <authorList>
            <person name="Rong J.-C."/>
            <person name="Zhao Q."/>
            <person name="Yi M."/>
            <person name="Wu J.-Y."/>
        </authorList>
    </citation>
    <scope>NUCLEOTIDE SEQUENCE</scope>
    <source>
        <strain evidence="5">MCCC 1K03223</strain>
    </source>
</reference>
<dbReference type="Pfam" id="PF13432">
    <property type="entry name" value="TPR_16"/>
    <property type="match status" value="3"/>
</dbReference>
<feature type="repeat" description="TPR" evidence="3">
    <location>
        <begin position="382"/>
        <end position="415"/>
    </location>
</feature>
<dbReference type="Proteomes" id="UP001214043">
    <property type="component" value="Chromosome"/>
</dbReference>
<keyword evidence="1" id="KW-0677">Repeat</keyword>
<accession>A0AAF0CH52</accession>
<evidence type="ECO:0000313" key="5">
    <source>
        <dbReference type="EMBL" id="WDI33209.1"/>
    </source>
</evidence>
<evidence type="ECO:0000256" key="2">
    <source>
        <dbReference type="ARBA" id="ARBA00022803"/>
    </source>
</evidence>
<dbReference type="InterPro" id="IPR011990">
    <property type="entry name" value="TPR-like_helical_dom_sf"/>
</dbReference>
<dbReference type="RefSeq" id="WP_274495179.1">
    <property type="nucleotide sequence ID" value="NZ_CP118166.1"/>
</dbReference>
<dbReference type="Gene3D" id="1.25.40.10">
    <property type="entry name" value="Tetratricopeptide repeat domain"/>
    <property type="match status" value="1"/>
</dbReference>
<feature type="chain" id="PRO_5042266639" description="Tetratricopeptide repeat protein" evidence="4">
    <location>
        <begin position="23"/>
        <end position="576"/>
    </location>
</feature>
<dbReference type="PANTHER" id="PTHR44227">
    <property type="match status" value="1"/>
</dbReference>
<dbReference type="PROSITE" id="PS50005">
    <property type="entry name" value="TPR"/>
    <property type="match status" value="3"/>
</dbReference>
<keyword evidence="4" id="KW-0732">Signal</keyword>